<dbReference type="PANTHER" id="PTHR47477">
    <property type="entry name" value="TNF RECEPTOR-ASSOCIATED FACTOR HOMOLOG 1A"/>
    <property type="match status" value="1"/>
</dbReference>
<keyword evidence="2" id="KW-1185">Reference proteome</keyword>
<sequence>MAGPATVDSGIGVSLDGISNGQQRYQSGDALVEWRCSEQVENGIPSTSPPYWDTDDDDDCGMLFVSLNLLQSNVLSLWDNKANKKSGDTCGLCGIVIHILSCYWALNRQVF</sequence>
<evidence type="ECO:0000313" key="1">
    <source>
        <dbReference type="EMBL" id="GFY97777.1"/>
    </source>
</evidence>
<dbReference type="EMBL" id="BJWL01000012">
    <property type="protein sequence ID" value="GFY97777.1"/>
    <property type="molecule type" value="Genomic_DNA"/>
</dbReference>
<dbReference type="Proteomes" id="UP000585474">
    <property type="component" value="Unassembled WGS sequence"/>
</dbReference>
<dbReference type="OrthoDB" id="660257at2759"/>
<accession>A0A7J0FIN8</accession>
<proteinExistence type="predicted"/>
<name>A0A7J0FIN8_9ERIC</name>
<evidence type="ECO:0000313" key="2">
    <source>
        <dbReference type="Proteomes" id="UP000585474"/>
    </source>
</evidence>
<organism evidence="1 2">
    <name type="scientific">Actinidia rufa</name>
    <dbReference type="NCBI Taxonomy" id="165716"/>
    <lineage>
        <taxon>Eukaryota</taxon>
        <taxon>Viridiplantae</taxon>
        <taxon>Streptophyta</taxon>
        <taxon>Embryophyta</taxon>
        <taxon>Tracheophyta</taxon>
        <taxon>Spermatophyta</taxon>
        <taxon>Magnoliopsida</taxon>
        <taxon>eudicotyledons</taxon>
        <taxon>Gunneridae</taxon>
        <taxon>Pentapetalae</taxon>
        <taxon>asterids</taxon>
        <taxon>Ericales</taxon>
        <taxon>Actinidiaceae</taxon>
        <taxon>Actinidia</taxon>
    </lineage>
</organism>
<gene>
    <name evidence="1" type="ORF">Acr_12g0003180</name>
</gene>
<protein>
    <submittedName>
        <fullName evidence="1">Uncharacterized protein</fullName>
    </submittedName>
</protein>
<dbReference type="PANTHER" id="PTHR47477:SF8">
    <property type="entry name" value="TNF RECEPTOR-ASSOCIATED FACTOR HOMOLOG 1A"/>
    <property type="match status" value="1"/>
</dbReference>
<reference evidence="1 2" key="1">
    <citation type="submission" date="2019-07" db="EMBL/GenBank/DDBJ databases">
        <title>De Novo Assembly of kiwifruit Actinidia rufa.</title>
        <authorList>
            <person name="Sugita-Konishi S."/>
            <person name="Sato K."/>
            <person name="Mori E."/>
            <person name="Abe Y."/>
            <person name="Kisaki G."/>
            <person name="Hamano K."/>
            <person name="Suezawa K."/>
            <person name="Otani M."/>
            <person name="Fukuda T."/>
            <person name="Manabe T."/>
            <person name="Gomi K."/>
            <person name="Tabuchi M."/>
            <person name="Akimitsu K."/>
            <person name="Kataoka I."/>
        </authorList>
    </citation>
    <scope>NUCLEOTIDE SEQUENCE [LARGE SCALE GENOMIC DNA]</scope>
    <source>
        <strain evidence="2">cv. Fuchu</strain>
    </source>
</reference>
<dbReference type="AlphaFoldDB" id="A0A7J0FIN8"/>
<dbReference type="InterPro" id="IPR055327">
    <property type="entry name" value="TRAF1A/B"/>
</dbReference>
<comment type="caution">
    <text evidence="1">The sequence shown here is derived from an EMBL/GenBank/DDBJ whole genome shotgun (WGS) entry which is preliminary data.</text>
</comment>